<evidence type="ECO:0000256" key="1">
    <source>
        <dbReference type="SAM" id="MobiDB-lite"/>
    </source>
</evidence>
<dbReference type="Proteomes" id="UP000326939">
    <property type="component" value="Chromosome 15"/>
</dbReference>
<reference evidence="3" key="1">
    <citation type="journal article" date="2019" name="Gigascience">
        <title>De novo genome assembly of the endangered Acer yangbiense, a plant species with extremely small populations endemic to Yunnan Province, China.</title>
        <authorList>
            <person name="Yang J."/>
            <person name="Wariss H.M."/>
            <person name="Tao L."/>
            <person name="Zhang R."/>
            <person name="Yun Q."/>
            <person name="Hollingsworth P."/>
            <person name="Dao Z."/>
            <person name="Luo G."/>
            <person name="Guo H."/>
            <person name="Ma Y."/>
            <person name="Sun W."/>
        </authorList>
    </citation>
    <scope>NUCLEOTIDE SEQUENCE [LARGE SCALE GENOMIC DNA]</scope>
    <source>
        <strain evidence="3">cv. br00</strain>
    </source>
</reference>
<gene>
    <name evidence="2" type="ORF">DKX38_022399</name>
</gene>
<dbReference type="AlphaFoldDB" id="A0A5N5K4K4"/>
<organism evidence="2 3">
    <name type="scientific">Salix brachista</name>
    <dbReference type="NCBI Taxonomy" id="2182728"/>
    <lineage>
        <taxon>Eukaryota</taxon>
        <taxon>Viridiplantae</taxon>
        <taxon>Streptophyta</taxon>
        <taxon>Embryophyta</taxon>
        <taxon>Tracheophyta</taxon>
        <taxon>Spermatophyta</taxon>
        <taxon>Magnoliopsida</taxon>
        <taxon>eudicotyledons</taxon>
        <taxon>Gunneridae</taxon>
        <taxon>Pentapetalae</taxon>
        <taxon>rosids</taxon>
        <taxon>fabids</taxon>
        <taxon>Malpighiales</taxon>
        <taxon>Salicaceae</taxon>
        <taxon>Saliceae</taxon>
        <taxon>Salix</taxon>
    </lineage>
</organism>
<keyword evidence="3" id="KW-1185">Reference proteome</keyword>
<proteinExistence type="predicted"/>
<dbReference type="EMBL" id="VDCV01000015">
    <property type="protein sequence ID" value="KAB5524650.1"/>
    <property type="molecule type" value="Genomic_DNA"/>
</dbReference>
<accession>A0A5N5K4K4</accession>
<protein>
    <submittedName>
        <fullName evidence="2">Uncharacterized protein</fullName>
    </submittedName>
</protein>
<comment type="caution">
    <text evidence="2">The sequence shown here is derived from an EMBL/GenBank/DDBJ whole genome shotgun (WGS) entry which is preliminary data.</text>
</comment>
<feature type="compositionally biased region" description="Basic and acidic residues" evidence="1">
    <location>
        <begin position="58"/>
        <end position="76"/>
    </location>
</feature>
<evidence type="ECO:0000313" key="3">
    <source>
        <dbReference type="Proteomes" id="UP000326939"/>
    </source>
</evidence>
<sequence length="275" mass="30819">MADGREVNKREIVVGLTNNLHKLFKIRKPPKPKLKTAEVEKELSKIPTPPKPKSNAAEVEKEKRVLKAAEVEKELSKIPTPPKPKSNAAEVEKEKRVLKAAEVEKELSKIPKPRRSVRTIKPNPKYAQRSLCMDAVVLDFLTMYQDKRLFSSLLECQGYCDMVVTKEDIDRIEDMVQNSGEPSPNKASSMGTGENRDLQGIVWAWILKEDLTPGEDKLNLLLTCSPLQSPCSLLHSAANGPSISVNNAKKLGWDLCDDTTSKSDNVYWVWSPNVM</sequence>
<evidence type="ECO:0000313" key="2">
    <source>
        <dbReference type="EMBL" id="KAB5524650.1"/>
    </source>
</evidence>
<feature type="compositionally biased region" description="Basic and acidic residues" evidence="1">
    <location>
        <begin position="35"/>
        <end position="44"/>
    </location>
</feature>
<feature type="region of interest" description="Disordered" evidence="1">
    <location>
        <begin position="30"/>
        <end position="93"/>
    </location>
</feature>
<name>A0A5N5K4K4_9ROSI</name>